<dbReference type="PANTHER" id="PTHR43395:SF1">
    <property type="entry name" value="CHEMOTAXIS PROTEIN CHEA"/>
    <property type="match status" value="1"/>
</dbReference>
<dbReference type="Pfam" id="PF02518">
    <property type="entry name" value="HATPase_c"/>
    <property type="match status" value="1"/>
</dbReference>
<dbReference type="SUPFAM" id="SSF55874">
    <property type="entry name" value="ATPase domain of HSP90 chaperone/DNA topoisomerase II/histidine kinase"/>
    <property type="match status" value="1"/>
</dbReference>
<dbReference type="Pfam" id="PF00072">
    <property type="entry name" value="Response_reg"/>
    <property type="match status" value="1"/>
</dbReference>
<dbReference type="Gene3D" id="3.40.50.2300">
    <property type="match status" value="1"/>
</dbReference>
<name>A0A5B8NJD3_9CHRO</name>
<feature type="domain" description="Histidine kinase" evidence="10">
    <location>
        <begin position="130"/>
        <end position="328"/>
    </location>
</feature>
<dbReference type="SUPFAM" id="SSF52172">
    <property type="entry name" value="CheY-like"/>
    <property type="match status" value="1"/>
</dbReference>
<dbReference type="InterPro" id="IPR001789">
    <property type="entry name" value="Sig_transdc_resp-reg_receiver"/>
</dbReference>
<dbReference type="GO" id="GO:0004673">
    <property type="term" value="F:protein histidine kinase activity"/>
    <property type="evidence" value="ECO:0007669"/>
    <property type="project" value="UniProtKB-EC"/>
</dbReference>
<evidence type="ECO:0000256" key="2">
    <source>
        <dbReference type="ARBA" id="ARBA00012438"/>
    </source>
</evidence>
<evidence type="ECO:0000256" key="6">
    <source>
        <dbReference type="ARBA" id="ARBA00023012"/>
    </source>
</evidence>
<dbReference type="SMART" id="SM00448">
    <property type="entry name" value="REC"/>
    <property type="match status" value="1"/>
</dbReference>
<dbReference type="SMART" id="SM00260">
    <property type="entry name" value="CheW"/>
    <property type="match status" value="1"/>
</dbReference>
<evidence type="ECO:0000313" key="13">
    <source>
        <dbReference type="Proteomes" id="UP000318453"/>
    </source>
</evidence>
<accession>A0A5B8NJD3</accession>
<dbReference type="InterPro" id="IPR005467">
    <property type="entry name" value="His_kinase_dom"/>
</dbReference>
<dbReference type="FunFam" id="3.30.565.10:FF:000016">
    <property type="entry name" value="Chemotaxis protein CheA, putative"/>
    <property type="match status" value="1"/>
</dbReference>
<dbReference type="InterPro" id="IPR003594">
    <property type="entry name" value="HATPase_dom"/>
</dbReference>
<comment type="catalytic activity">
    <reaction evidence="1">
        <text>ATP + protein L-histidine = ADP + protein N-phospho-L-histidine.</text>
        <dbReference type="EC" id="2.7.13.3"/>
    </reaction>
</comment>
<dbReference type="Pfam" id="PF01584">
    <property type="entry name" value="CheW"/>
    <property type="match status" value="1"/>
</dbReference>
<evidence type="ECO:0000256" key="4">
    <source>
        <dbReference type="ARBA" id="ARBA00022679"/>
    </source>
</evidence>
<keyword evidence="13" id="KW-1185">Reference proteome</keyword>
<dbReference type="AlphaFoldDB" id="A0A5B8NJD3"/>
<dbReference type="Gene3D" id="3.30.565.10">
    <property type="entry name" value="Histidine kinase-like ATPase, C-terminal domain"/>
    <property type="match status" value="1"/>
</dbReference>
<keyword evidence="4" id="KW-0808">Transferase</keyword>
<evidence type="ECO:0000256" key="8">
    <source>
        <dbReference type="SAM" id="Coils"/>
    </source>
</evidence>
<dbReference type="CDD" id="cd16916">
    <property type="entry name" value="HATPase_CheA-like"/>
    <property type="match status" value="1"/>
</dbReference>
<sequence length="619" mass="69857">MQRNSLAVQNEQLQRGLRELLNRFSRFQGLVGRLQEFSDQEIIRQGNQQQGNLQPTAREKQETSTPDLTEQPESVLDLDFDSLELDQYGALNATLQELLEETAQIEESVGDISLFAEQSDQTLQGQRKMLEQLRDELIWARMLPLSNILDRFPRILRDFSYQYEKPTQLRLEGTGVRVDKSVLEKLYDPLTHLVRNAFDHGIESPEKRREAGKPEEGEIAIRAYYQGNQTVIEIGDDGGGINLERVKEKAINTGLITPDQAENRSSERLYNFLFEPGFSTAKEVSDLSGRGVGLDVVRDQIRELKGAISLRSQPGKGTTFVLSLPTTQSMAKLLIVLVDTTVWALPSDNIEQILVPTSDQVKYTGEQRFLQWNDQALPIYAISDLLDYNCPVPAASPNLQPLGAVERPQERGFPLIILRRGQQQFPLELNRVITEQELVIKSFGSAIAPPQYVSGCTILGDGTIVPVLDAFNLLESVQQTQASAVVNTTTRRSLTSEVPTILVVDDSATQRQTLTFSLQRAGYQVLQAGDGREAISVLQRHPDTNVVICDIEMPNMNGFEFLRYRRQDETLNQVPVVMLTSRSSEKHRKLCQHLGASEYFTKPYLEKEFINTLQEVMNY</sequence>
<evidence type="ECO:0000313" key="12">
    <source>
        <dbReference type="EMBL" id="QDZ39392.1"/>
    </source>
</evidence>
<proteinExistence type="predicted"/>
<dbReference type="InterPro" id="IPR036890">
    <property type="entry name" value="HATPase_C_sf"/>
</dbReference>
<organism evidence="12 13">
    <name type="scientific">Euhalothece natronophila Z-M001</name>
    <dbReference type="NCBI Taxonomy" id="522448"/>
    <lineage>
        <taxon>Bacteria</taxon>
        <taxon>Bacillati</taxon>
        <taxon>Cyanobacteriota</taxon>
        <taxon>Cyanophyceae</taxon>
        <taxon>Oscillatoriophycideae</taxon>
        <taxon>Chroococcales</taxon>
        <taxon>Halothecacae</taxon>
        <taxon>Halothece cluster</taxon>
        <taxon>Euhalothece</taxon>
    </lineage>
</organism>
<dbReference type="PROSITE" id="PS50110">
    <property type="entry name" value="RESPONSE_REGULATORY"/>
    <property type="match status" value="1"/>
</dbReference>
<evidence type="ECO:0000256" key="7">
    <source>
        <dbReference type="PROSITE-ProRule" id="PRU00169"/>
    </source>
</evidence>
<keyword evidence="5 12" id="KW-0418">Kinase</keyword>
<evidence type="ECO:0000256" key="1">
    <source>
        <dbReference type="ARBA" id="ARBA00000085"/>
    </source>
</evidence>
<dbReference type="InterPro" id="IPR051315">
    <property type="entry name" value="Bact_Chemotaxis_CheA"/>
</dbReference>
<dbReference type="OrthoDB" id="291966at2"/>
<dbReference type="PANTHER" id="PTHR43395">
    <property type="entry name" value="SENSOR HISTIDINE KINASE CHEA"/>
    <property type="match status" value="1"/>
</dbReference>
<dbReference type="Gene3D" id="2.30.30.40">
    <property type="entry name" value="SH3 Domains"/>
    <property type="match status" value="1"/>
</dbReference>
<feature type="compositionally biased region" description="Polar residues" evidence="9">
    <location>
        <begin position="45"/>
        <end position="55"/>
    </location>
</feature>
<dbReference type="CDD" id="cd00156">
    <property type="entry name" value="REC"/>
    <property type="match status" value="1"/>
</dbReference>
<keyword evidence="6" id="KW-0902">Two-component regulatory system</keyword>
<reference evidence="12" key="1">
    <citation type="submission" date="2019-08" db="EMBL/GenBank/DDBJ databases">
        <title>Carotenoids and Carotenoid Binding Proteins in the Halophilic Cyanobacterium Euhalothece sp. ZM00.</title>
        <authorList>
            <person name="Cho S.M."/>
            <person name="Song J.Y."/>
            <person name="Park Y.-I."/>
        </authorList>
    </citation>
    <scope>NUCLEOTIDE SEQUENCE [LARGE SCALE GENOMIC DNA]</scope>
    <source>
        <strain evidence="12">Z-M001</strain>
    </source>
</reference>
<feature type="coiled-coil region" evidence="8">
    <location>
        <begin position="88"/>
        <end position="136"/>
    </location>
</feature>
<dbReference type="PRINTS" id="PR00344">
    <property type="entry name" value="BCTRLSENSOR"/>
</dbReference>
<keyword evidence="8" id="KW-0175">Coiled coil</keyword>
<evidence type="ECO:0000259" key="10">
    <source>
        <dbReference type="PROSITE" id="PS50109"/>
    </source>
</evidence>
<dbReference type="GO" id="GO:0006935">
    <property type="term" value="P:chemotaxis"/>
    <property type="evidence" value="ECO:0007669"/>
    <property type="project" value="InterPro"/>
</dbReference>
<evidence type="ECO:0000256" key="9">
    <source>
        <dbReference type="SAM" id="MobiDB-lite"/>
    </source>
</evidence>
<evidence type="ECO:0000256" key="3">
    <source>
        <dbReference type="ARBA" id="ARBA00022553"/>
    </source>
</evidence>
<keyword evidence="3 7" id="KW-0597">Phosphoprotein</keyword>
<feature type="modified residue" description="4-aspartylphosphate" evidence="7">
    <location>
        <position position="550"/>
    </location>
</feature>
<dbReference type="SUPFAM" id="SSF50341">
    <property type="entry name" value="CheW-like"/>
    <property type="match status" value="1"/>
</dbReference>
<dbReference type="InterPro" id="IPR011006">
    <property type="entry name" value="CheY-like_superfamily"/>
</dbReference>
<dbReference type="InterPro" id="IPR004358">
    <property type="entry name" value="Sig_transdc_His_kin-like_C"/>
</dbReference>
<dbReference type="KEGG" id="enn:FRE64_05290"/>
<dbReference type="EMBL" id="CP042326">
    <property type="protein sequence ID" value="QDZ39392.1"/>
    <property type="molecule type" value="Genomic_DNA"/>
</dbReference>
<dbReference type="Proteomes" id="UP000318453">
    <property type="component" value="Chromosome"/>
</dbReference>
<evidence type="ECO:0000256" key="5">
    <source>
        <dbReference type="ARBA" id="ARBA00022777"/>
    </source>
</evidence>
<feature type="domain" description="Response regulatory" evidence="11">
    <location>
        <begin position="500"/>
        <end position="617"/>
    </location>
</feature>
<dbReference type="InterPro" id="IPR036061">
    <property type="entry name" value="CheW-like_dom_sf"/>
</dbReference>
<protein>
    <recommendedName>
        <fullName evidence="2">histidine kinase</fullName>
        <ecNumber evidence="2">2.7.13.3</ecNumber>
    </recommendedName>
</protein>
<dbReference type="SMART" id="SM00387">
    <property type="entry name" value="HATPase_c"/>
    <property type="match status" value="1"/>
</dbReference>
<dbReference type="GO" id="GO:0000160">
    <property type="term" value="P:phosphorelay signal transduction system"/>
    <property type="evidence" value="ECO:0007669"/>
    <property type="project" value="UniProtKB-KW"/>
</dbReference>
<dbReference type="EC" id="2.7.13.3" evidence="2"/>
<gene>
    <name evidence="12" type="ORF">FRE64_05290</name>
</gene>
<dbReference type="InterPro" id="IPR002545">
    <property type="entry name" value="CheW-lke_dom"/>
</dbReference>
<evidence type="ECO:0000259" key="11">
    <source>
        <dbReference type="PROSITE" id="PS50110"/>
    </source>
</evidence>
<feature type="region of interest" description="Disordered" evidence="9">
    <location>
        <begin position="45"/>
        <end position="70"/>
    </location>
</feature>
<dbReference type="PROSITE" id="PS50109">
    <property type="entry name" value="HIS_KIN"/>
    <property type="match status" value="1"/>
</dbReference>